<evidence type="ECO:0000313" key="2">
    <source>
        <dbReference type="EMBL" id="GAP28123.1"/>
    </source>
</evidence>
<evidence type="ECO:0008006" key="4">
    <source>
        <dbReference type="Google" id="ProtNLM"/>
    </source>
</evidence>
<reference evidence="3" key="1">
    <citation type="submission" date="2015-07" db="EMBL/GenBank/DDBJ databases">
        <title>Nocardia seriolae U-1 whole genome shotgun sequence.</title>
        <authorList>
            <person name="Imajoh M."/>
            <person name="Fukumoto Y."/>
            <person name="Sukeda M."/>
            <person name="Yamane J."/>
            <person name="Yamasaki K."/>
            <person name="Shimizu M."/>
            <person name="Ohnishi K."/>
            <person name="Oshima S."/>
        </authorList>
    </citation>
    <scope>NUCLEOTIDE SEQUENCE [LARGE SCALE GENOMIC DNA]</scope>
    <source>
        <strain evidence="3">U-1</strain>
    </source>
</reference>
<feature type="region of interest" description="Disordered" evidence="1">
    <location>
        <begin position="113"/>
        <end position="135"/>
    </location>
</feature>
<evidence type="ECO:0000256" key="1">
    <source>
        <dbReference type="SAM" id="MobiDB-lite"/>
    </source>
</evidence>
<keyword evidence="3" id="KW-1185">Reference proteome</keyword>
<sequence>MHHNPKEKSMRFRLGTIDRSFVPTKLTVSYVAICTGEVDADLLRRAFALTCRRYPMLSGRVEFIDGDCHLRIPDHGNDATETVHASVSDWLATGLGASTPQYSWRNWRSCATTRPQPSRCTYPTPSMTPTWDSNS</sequence>
<reference evidence="2 3" key="2">
    <citation type="journal article" date="2016" name="Genome Announc.">
        <title>Draft Genome Sequence of Erythromycin- and Oxytetracycline-Sensitive Nocardia seriolae Strain U-1 (NBRC 110359).</title>
        <authorList>
            <person name="Imajoh M."/>
            <person name="Sukeda M."/>
            <person name="Shimizu M."/>
            <person name="Yamane J."/>
            <person name="Ohnishi K."/>
            <person name="Oshima S."/>
        </authorList>
    </citation>
    <scope>NUCLEOTIDE SEQUENCE [LARGE SCALE GENOMIC DNA]</scope>
    <source>
        <strain evidence="2 3">U-1</strain>
    </source>
</reference>
<dbReference type="AlphaFoldDB" id="A0ABC9YRY5"/>
<gene>
    <name evidence="2" type="ORF">NSK11_contig00028-0037</name>
</gene>
<protein>
    <recommendedName>
        <fullName evidence="4">Condensation domain-containing protein</fullName>
    </recommendedName>
</protein>
<proteinExistence type="predicted"/>
<name>A0ABC9YRY5_9NOCA</name>
<organism evidence="2 3">
    <name type="scientific">Nocardia seriolae</name>
    <dbReference type="NCBI Taxonomy" id="37332"/>
    <lineage>
        <taxon>Bacteria</taxon>
        <taxon>Bacillati</taxon>
        <taxon>Actinomycetota</taxon>
        <taxon>Actinomycetes</taxon>
        <taxon>Mycobacteriales</taxon>
        <taxon>Nocardiaceae</taxon>
        <taxon>Nocardia</taxon>
    </lineage>
</organism>
<dbReference type="Proteomes" id="UP000037179">
    <property type="component" value="Unassembled WGS sequence"/>
</dbReference>
<comment type="caution">
    <text evidence="2">The sequence shown here is derived from an EMBL/GenBank/DDBJ whole genome shotgun (WGS) entry which is preliminary data.</text>
</comment>
<accession>A0ABC9YRY5</accession>
<evidence type="ECO:0000313" key="3">
    <source>
        <dbReference type="Proteomes" id="UP000037179"/>
    </source>
</evidence>
<dbReference type="EMBL" id="BBYQ01000028">
    <property type="protein sequence ID" value="GAP28123.1"/>
    <property type="molecule type" value="Genomic_DNA"/>
</dbReference>